<feature type="transmembrane region" description="Helical" evidence="4">
    <location>
        <begin position="42"/>
        <end position="60"/>
    </location>
</feature>
<evidence type="ECO:0000256" key="2">
    <source>
        <dbReference type="ARBA" id="ARBA00008749"/>
    </source>
</evidence>
<proteinExistence type="inferred from homology"/>
<dbReference type="InterPro" id="IPR005804">
    <property type="entry name" value="FA_desaturase_dom"/>
</dbReference>
<feature type="transmembrane region" description="Helical" evidence="4">
    <location>
        <begin position="234"/>
        <end position="259"/>
    </location>
</feature>
<accession>A0A1Z4LNU5</accession>
<dbReference type="AlphaFoldDB" id="A0A1Z4LNU5"/>
<keyword evidence="3" id="KW-0408">Iron</keyword>
<sequence length="372" mass="42674">MTQTQNPRVTFAKNIGFRKELNKRVDDYFKSENLRTRDNPAMYFKSAIILGWVIFSWVFTLFSPPIIALKILGCIMLGVGFAAVGFSVGHDANHGGYSSKKWVNNAIGLTYDFVIGLSSYLWKFRHNYLHHTYTNIPGHDMEIDGDGLVRMYPAMEHKPYHRYQHLVINFAYAIIPFYWSFSDVNLILFKRKYHDYKIPKPTTLQLLTLIGAKFFWLGLYAGIPFILGYSPIEIIVGLSIVNMVYGVIICNIFMLAHVLEPAEFIEPSFPDNVIDDEWAIAQVRTTVDFAPDNKFLDWYLGGLNYQVVHHLYPHVCHIHYPKIAPILAEVCEKYGVQYNVYPTFRGAIAANYGWLKLMGNPPEINSVAPQVL</sequence>
<dbReference type="PANTHER" id="PTHR19353">
    <property type="entry name" value="FATTY ACID DESATURASE 2"/>
    <property type="match status" value="1"/>
</dbReference>
<evidence type="ECO:0000313" key="6">
    <source>
        <dbReference type="EMBL" id="BAY82906.1"/>
    </source>
</evidence>
<dbReference type="EMBL" id="AP018227">
    <property type="protein sequence ID" value="BAY82906.1"/>
    <property type="molecule type" value="Genomic_DNA"/>
</dbReference>
<keyword evidence="7" id="KW-1185">Reference proteome</keyword>
<gene>
    <name evidence="6" type="primary">desD_1</name>
    <name evidence="6" type="ORF">NIES267_23910</name>
</gene>
<organism evidence="6 7">
    <name type="scientific">Calothrix parasitica NIES-267</name>
    <dbReference type="NCBI Taxonomy" id="1973488"/>
    <lineage>
        <taxon>Bacteria</taxon>
        <taxon>Bacillati</taxon>
        <taxon>Cyanobacteriota</taxon>
        <taxon>Cyanophyceae</taxon>
        <taxon>Nostocales</taxon>
        <taxon>Calotrichaceae</taxon>
        <taxon>Calothrix</taxon>
    </lineage>
</organism>
<comment type="cofactor">
    <cofactor evidence="1">
        <name>Fe(2+)</name>
        <dbReference type="ChEBI" id="CHEBI:29033"/>
    </cofactor>
</comment>
<dbReference type="PANTHER" id="PTHR19353:SF19">
    <property type="entry name" value="DELTA(5) FATTY ACID DESATURASE C-RELATED"/>
    <property type="match status" value="1"/>
</dbReference>
<feature type="domain" description="Fatty acid desaturase" evidence="5">
    <location>
        <begin position="72"/>
        <end position="341"/>
    </location>
</feature>
<feature type="transmembrane region" description="Helical" evidence="4">
    <location>
        <begin position="202"/>
        <end position="228"/>
    </location>
</feature>
<evidence type="ECO:0000313" key="7">
    <source>
        <dbReference type="Proteomes" id="UP000218418"/>
    </source>
</evidence>
<reference evidence="6 7" key="1">
    <citation type="submission" date="2017-06" db="EMBL/GenBank/DDBJ databases">
        <title>Genome sequencing of cyanobaciteial culture collection at National Institute for Environmental Studies (NIES).</title>
        <authorList>
            <person name="Hirose Y."/>
            <person name="Shimura Y."/>
            <person name="Fujisawa T."/>
            <person name="Nakamura Y."/>
            <person name="Kawachi M."/>
        </authorList>
    </citation>
    <scope>NUCLEOTIDE SEQUENCE [LARGE SCALE GENOMIC DNA]</scope>
    <source>
        <strain evidence="6 7">NIES-267</strain>
    </source>
</reference>
<feature type="transmembrane region" description="Helical" evidence="4">
    <location>
        <begin position="102"/>
        <end position="122"/>
    </location>
</feature>
<dbReference type="OrthoDB" id="104711at2"/>
<feature type="transmembrane region" description="Helical" evidence="4">
    <location>
        <begin position="163"/>
        <end position="181"/>
    </location>
</feature>
<dbReference type="Proteomes" id="UP000218418">
    <property type="component" value="Chromosome"/>
</dbReference>
<dbReference type="GO" id="GO:0016020">
    <property type="term" value="C:membrane"/>
    <property type="evidence" value="ECO:0007669"/>
    <property type="project" value="TreeGrafter"/>
</dbReference>
<comment type="similarity">
    <text evidence="2">Belongs to the fatty acid desaturase type 2 family.</text>
</comment>
<evidence type="ECO:0000256" key="1">
    <source>
        <dbReference type="ARBA" id="ARBA00001954"/>
    </source>
</evidence>
<dbReference type="PIRSF" id="PIRSF015921">
    <property type="entry name" value="FA_sphinglp_des"/>
    <property type="match status" value="1"/>
</dbReference>
<dbReference type="GO" id="GO:0016717">
    <property type="term" value="F:oxidoreductase activity, acting on paired donors, with oxidation of a pair of donors resulting in the reduction of molecular oxygen to two molecules of water"/>
    <property type="evidence" value="ECO:0007669"/>
    <property type="project" value="TreeGrafter"/>
</dbReference>
<keyword evidence="4" id="KW-1133">Transmembrane helix</keyword>
<evidence type="ECO:0000256" key="3">
    <source>
        <dbReference type="ARBA" id="ARBA00023004"/>
    </source>
</evidence>
<dbReference type="Pfam" id="PF00487">
    <property type="entry name" value="FA_desaturase"/>
    <property type="match status" value="1"/>
</dbReference>
<name>A0A1Z4LNU5_9CYAN</name>
<dbReference type="GO" id="GO:0008610">
    <property type="term" value="P:lipid biosynthetic process"/>
    <property type="evidence" value="ECO:0007669"/>
    <property type="project" value="UniProtKB-ARBA"/>
</dbReference>
<keyword evidence="4" id="KW-0472">Membrane</keyword>
<keyword evidence="4" id="KW-0812">Transmembrane</keyword>
<evidence type="ECO:0000259" key="5">
    <source>
        <dbReference type="Pfam" id="PF00487"/>
    </source>
</evidence>
<dbReference type="InterPro" id="IPR012171">
    <property type="entry name" value="Fatty_acid_desaturase"/>
</dbReference>
<feature type="transmembrane region" description="Helical" evidence="4">
    <location>
        <begin position="66"/>
        <end position="90"/>
    </location>
</feature>
<dbReference type="CDD" id="cd03506">
    <property type="entry name" value="Delta6-FADS-like"/>
    <property type="match status" value="1"/>
</dbReference>
<protein>
    <submittedName>
        <fullName evidence="6">Delta 6 acyl-lipid desaturase</fullName>
    </submittedName>
</protein>
<evidence type="ECO:0000256" key="4">
    <source>
        <dbReference type="SAM" id="Phobius"/>
    </source>
</evidence>